<feature type="coiled-coil region" evidence="1">
    <location>
        <begin position="42"/>
        <end position="69"/>
    </location>
</feature>
<evidence type="ECO:0000256" key="2">
    <source>
        <dbReference type="SAM" id="Phobius"/>
    </source>
</evidence>
<sequence length="105" mass="12041">MDTKDKIYSAVMVVSAFVLTFKWIMWLGNDDPVIYVSAMVLVASLAGMIMNINERLKKIESEIEAKERSLRVNIQGVEESMDRKLDAMVVENRANLKELTGRLYR</sequence>
<feature type="transmembrane region" description="Helical" evidence="2">
    <location>
        <begin position="7"/>
        <end position="27"/>
    </location>
</feature>
<proteinExistence type="predicted"/>
<feature type="transmembrane region" description="Helical" evidence="2">
    <location>
        <begin position="33"/>
        <end position="52"/>
    </location>
</feature>
<keyword evidence="1" id="KW-0175">Coiled coil</keyword>
<gene>
    <name evidence="3" type="ORF">MFHEKKGA_00021</name>
</gene>
<evidence type="ECO:0000256" key="1">
    <source>
        <dbReference type="SAM" id="Coils"/>
    </source>
</evidence>
<dbReference type="AlphaFoldDB" id="A0A7G9YDP4"/>
<name>A0A7G9YDP4_9EURY</name>
<dbReference type="EMBL" id="MT631169">
    <property type="protein sequence ID" value="QNO46128.1"/>
    <property type="molecule type" value="Genomic_DNA"/>
</dbReference>
<reference evidence="3" key="1">
    <citation type="submission" date="2020-06" db="EMBL/GenBank/DDBJ databases">
        <title>Unique genomic features of the anaerobic methanotrophic archaea.</title>
        <authorList>
            <person name="Chadwick G.L."/>
            <person name="Skennerton C.T."/>
            <person name="Laso-Perez R."/>
            <person name="Leu A.O."/>
            <person name="Speth D.R."/>
            <person name="Yu H."/>
            <person name="Morgan-Lang C."/>
            <person name="Hatzenpichler R."/>
            <person name="Goudeau D."/>
            <person name="Malmstrom R."/>
            <person name="Brazelton W.J."/>
            <person name="Woyke T."/>
            <person name="Hallam S.J."/>
            <person name="Tyson G.W."/>
            <person name="Wegener G."/>
            <person name="Boetius A."/>
            <person name="Orphan V."/>
        </authorList>
    </citation>
    <scope>NUCLEOTIDE SEQUENCE</scope>
</reference>
<organism evidence="3">
    <name type="scientific">Candidatus Methanogaster sp. ANME-2c ERB4</name>
    <dbReference type="NCBI Taxonomy" id="2759911"/>
    <lineage>
        <taxon>Archaea</taxon>
        <taxon>Methanobacteriati</taxon>
        <taxon>Methanobacteriota</taxon>
        <taxon>Stenosarchaea group</taxon>
        <taxon>Methanomicrobia</taxon>
        <taxon>Methanosarcinales</taxon>
        <taxon>ANME-2 cluster</taxon>
        <taxon>Candidatus Methanogasteraceae</taxon>
        <taxon>Candidatus Methanogaster</taxon>
    </lineage>
</organism>
<keyword evidence="2" id="KW-0472">Membrane</keyword>
<accession>A0A7G9YDP4</accession>
<keyword evidence="2" id="KW-1133">Transmembrane helix</keyword>
<evidence type="ECO:0000313" key="3">
    <source>
        <dbReference type="EMBL" id="QNO46128.1"/>
    </source>
</evidence>
<protein>
    <submittedName>
        <fullName evidence="3">Uncharacterized protein</fullName>
    </submittedName>
</protein>
<keyword evidence="2" id="KW-0812">Transmembrane</keyword>